<feature type="non-terminal residue" evidence="2">
    <location>
        <position position="130"/>
    </location>
</feature>
<feature type="region of interest" description="Disordered" evidence="1">
    <location>
        <begin position="101"/>
        <end position="130"/>
    </location>
</feature>
<sequence length="130" mass="14120">ASLVDSASDSESITDCLQEKSDEISNVASDISSNTDDIVGNGITIKITTDDAVIVSADATDDRQNKSNDGAVSIDDEARAFKSQFDEISNITRMLENAKTNNNNRYYGSPGRVHPGFSSPNYLLPQRRMN</sequence>
<dbReference type="OrthoDB" id="2398759at2759"/>
<proteinExistence type="predicted"/>
<feature type="non-terminal residue" evidence="2">
    <location>
        <position position="1"/>
    </location>
</feature>
<keyword evidence="3" id="KW-1185">Reference proteome</keyword>
<protein>
    <submittedName>
        <fullName evidence="2">253_t:CDS:1</fullName>
    </submittedName>
</protein>
<dbReference type="AlphaFoldDB" id="A0A9N9J5X4"/>
<comment type="caution">
    <text evidence="2">The sequence shown here is derived from an EMBL/GenBank/DDBJ whole genome shotgun (WGS) entry which is preliminary data.</text>
</comment>
<evidence type="ECO:0000313" key="2">
    <source>
        <dbReference type="EMBL" id="CAG8765305.1"/>
    </source>
</evidence>
<dbReference type="EMBL" id="CAJVPS010048861">
    <property type="protein sequence ID" value="CAG8765305.1"/>
    <property type="molecule type" value="Genomic_DNA"/>
</dbReference>
<accession>A0A9N9J5X4</accession>
<name>A0A9N9J5X4_9GLOM</name>
<gene>
    <name evidence="2" type="ORF">ALEPTO_LOCUS13838</name>
</gene>
<organism evidence="2 3">
    <name type="scientific">Ambispora leptoticha</name>
    <dbReference type="NCBI Taxonomy" id="144679"/>
    <lineage>
        <taxon>Eukaryota</taxon>
        <taxon>Fungi</taxon>
        <taxon>Fungi incertae sedis</taxon>
        <taxon>Mucoromycota</taxon>
        <taxon>Glomeromycotina</taxon>
        <taxon>Glomeromycetes</taxon>
        <taxon>Archaeosporales</taxon>
        <taxon>Ambisporaceae</taxon>
        <taxon>Ambispora</taxon>
    </lineage>
</organism>
<evidence type="ECO:0000256" key="1">
    <source>
        <dbReference type="SAM" id="MobiDB-lite"/>
    </source>
</evidence>
<evidence type="ECO:0000313" key="3">
    <source>
        <dbReference type="Proteomes" id="UP000789508"/>
    </source>
</evidence>
<dbReference type="Proteomes" id="UP000789508">
    <property type="component" value="Unassembled WGS sequence"/>
</dbReference>
<reference evidence="2" key="1">
    <citation type="submission" date="2021-06" db="EMBL/GenBank/DDBJ databases">
        <authorList>
            <person name="Kallberg Y."/>
            <person name="Tangrot J."/>
            <person name="Rosling A."/>
        </authorList>
    </citation>
    <scope>NUCLEOTIDE SEQUENCE</scope>
    <source>
        <strain evidence="2">FL130A</strain>
    </source>
</reference>